<evidence type="ECO:0000313" key="7">
    <source>
        <dbReference type="Proteomes" id="UP001589798"/>
    </source>
</evidence>
<dbReference type="Proteomes" id="UP001589798">
    <property type="component" value="Unassembled WGS sequence"/>
</dbReference>
<reference evidence="6 7" key="1">
    <citation type="submission" date="2024-09" db="EMBL/GenBank/DDBJ databases">
        <authorList>
            <person name="Sun Q."/>
            <person name="Mori K."/>
        </authorList>
    </citation>
    <scope>NUCLEOTIDE SEQUENCE [LARGE SCALE GENOMIC DNA]</scope>
    <source>
        <strain evidence="6 7">CCM 7706</strain>
    </source>
</reference>
<comment type="subcellular location">
    <subcellularLocation>
        <location evidence="1">Membrane</location>
        <topology evidence="1">Single-pass membrane protein</topology>
    </subcellularLocation>
</comment>
<accession>A0ABV6CSG2</accession>
<dbReference type="RefSeq" id="WP_379486443.1">
    <property type="nucleotide sequence ID" value="NZ_JBHLWK010000008.1"/>
</dbReference>
<dbReference type="NCBIfam" id="TIGR01352">
    <property type="entry name" value="tonB_Cterm"/>
    <property type="match status" value="1"/>
</dbReference>
<dbReference type="Pfam" id="PF03544">
    <property type="entry name" value="TonB_C"/>
    <property type="match status" value="1"/>
</dbReference>
<evidence type="ECO:0000256" key="1">
    <source>
        <dbReference type="ARBA" id="ARBA00004167"/>
    </source>
</evidence>
<keyword evidence="7" id="KW-1185">Reference proteome</keyword>
<evidence type="ECO:0000256" key="2">
    <source>
        <dbReference type="ARBA" id="ARBA00022692"/>
    </source>
</evidence>
<keyword evidence="3" id="KW-1133">Transmembrane helix</keyword>
<evidence type="ECO:0000313" key="6">
    <source>
        <dbReference type="EMBL" id="MFC0203679.1"/>
    </source>
</evidence>
<feature type="domain" description="TonB C-terminal" evidence="5">
    <location>
        <begin position="204"/>
        <end position="295"/>
    </location>
</feature>
<dbReference type="InterPro" id="IPR037682">
    <property type="entry name" value="TonB_C"/>
</dbReference>
<keyword evidence="4" id="KW-0472">Membrane</keyword>
<evidence type="ECO:0000259" key="5">
    <source>
        <dbReference type="PROSITE" id="PS52015"/>
    </source>
</evidence>
<sequence>MRRIGIAAIWTIALIAGALGSRPAEALTAKTLPPATPWNLEATDAGCALRRAFGPPDRSLVLEIRRFQPGDGFELSVDGDDLAGLVHSHSVTIGYGTLWKHEDSGFQLGTTTRGTGTVPSIFLSSALKAPDDGLIDVRRRAAIVTPEMEAGVDRISLSWSRNNLILNTGSLGKPFAAMRSCTDALLRAWGLDPEVQNGLTRYPAPTNLMQMVRAIQAVYPASMAATGKQGRVNFRAIIDGQGSVTRCETIKSYNDPEFDALACKVVRRTRFNPALDRNGKPVDSYYAATVKYYLG</sequence>
<dbReference type="EMBL" id="JBHLWK010000008">
    <property type="protein sequence ID" value="MFC0203679.1"/>
    <property type="molecule type" value="Genomic_DNA"/>
</dbReference>
<keyword evidence="2" id="KW-0812">Transmembrane</keyword>
<name>A0ABV6CSG2_9SPHN</name>
<dbReference type="PROSITE" id="PS52015">
    <property type="entry name" value="TONB_CTD"/>
    <property type="match status" value="1"/>
</dbReference>
<dbReference type="InterPro" id="IPR006260">
    <property type="entry name" value="TonB/TolA_C"/>
</dbReference>
<dbReference type="Gene3D" id="3.30.1150.10">
    <property type="match status" value="1"/>
</dbReference>
<gene>
    <name evidence="6" type="ORF">ACFFJC_05250</name>
</gene>
<protein>
    <submittedName>
        <fullName evidence="6">Energy transducer TonB</fullName>
    </submittedName>
</protein>
<dbReference type="SUPFAM" id="SSF74653">
    <property type="entry name" value="TolA/TonB C-terminal domain"/>
    <property type="match status" value="1"/>
</dbReference>
<evidence type="ECO:0000256" key="4">
    <source>
        <dbReference type="ARBA" id="ARBA00023136"/>
    </source>
</evidence>
<comment type="caution">
    <text evidence="6">The sequence shown here is derived from an EMBL/GenBank/DDBJ whole genome shotgun (WGS) entry which is preliminary data.</text>
</comment>
<organism evidence="6 7">
    <name type="scientific">Novosphingobium soli</name>
    <dbReference type="NCBI Taxonomy" id="574956"/>
    <lineage>
        <taxon>Bacteria</taxon>
        <taxon>Pseudomonadati</taxon>
        <taxon>Pseudomonadota</taxon>
        <taxon>Alphaproteobacteria</taxon>
        <taxon>Sphingomonadales</taxon>
        <taxon>Sphingomonadaceae</taxon>
        <taxon>Novosphingobium</taxon>
    </lineage>
</organism>
<proteinExistence type="predicted"/>
<evidence type="ECO:0000256" key="3">
    <source>
        <dbReference type="ARBA" id="ARBA00022989"/>
    </source>
</evidence>